<sequence precursor="true">MKKILVSLLALVSVNVWANAQDVLVERLAKTDGFSANFEQTVVSPDDEVVMEGTGKVEIARPSLFRWTSETPDENILVSDGETLWYYTPFVEQVSIYWQKQATEQTPFVLLTRNKASDWDKYSVVQNGDRFTLTPTDVNSTQGQFQLDIDAQGTISGFNVVEQDGQRSKFTFSDYKNQVPAKSRFVFEIQMGLKWTINATNYEQLSAGLFVWRGFSTISG</sequence>
<evidence type="ECO:0000256" key="2">
    <source>
        <dbReference type="ARBA" id="ARBA00007615"/>
    </source>
</evidence>
<feature type="chain" id="PRO_5008985003" description="Outer-membrane lipoprotein carrier protein" evidence="10">
    <location>
        <begin position="19"/>
        <end position="220"/>
    </location>
</feature>
<comment type="similarity">
    <text evidence="2 10">Belongs to the LolA family.</text>
</comment>
<comment type="subcellular location">
    <subcellularLocation>
        <location evidence="1 10">Periplasm</location>
    </subcellularLocation>
</comment>
<dbReference type="CDD" id="cd16325">
    <property type="entry name" value="LolA"/>
    <property type="match status" value="1"/>
</dbReference>
<dbReference type="EMBL" id="BBSA01000003">
    <property type="protein sequence ID" value="GAM61612.1"/>
    <property type="molecule type" value="Genomic_DNA"/>
</dbReference>
<protein>
    <recommendedName>
        <fullName evidence="4 10">Outer-membrane lipoprotein carrier protein</fullName>
    </recommendedName>
</protein>
<accession>A0A0B8PAJ3</accession>
<keyword evidence="5 10" id="KW-0813">Transport</keyword>
<dbReference type="AlphaFoldDB" id="A0A0B8PAJ3"/>
<dbReference type="PANTHER" id="PTHR35869">
    <property type="entry name" value="OUTER-MEMBRANE LIPOPROTEIN CARRIER PROTEIN"/>
    <property type="match status" value="1"/>
</dbReference>
<organism evidence="11 12">
    <name type="scientific">Vibrio ishigakensis</name>
    <dbReference type="NCBI Taxonomy" id="1481914"/>
    <lineage>
        <taxon>Bacteria</taxon>
        <taxon>Pseudomonadati</taxon>
        <taxon>Pseudomonadota</taxon>
        <taxon>Gammaproteobacteria</taxon>
        <taxon>Vibrionales</taxon>
        <taxon>Vibrionaceae</taxon>
        <taxon>Vibrio</taxon>
    </lineage>
</organism>
<dbReference type="InterPro" id="IPR004564">
    <property type="entry name" value="OM_lipoprot_carrier_LolA-like"/>
</dbReference>
<proteinExistence type="inferred from homology"/>
<evidence type="ECO:0000313" key="11">
    <source>
        <dbReference type="EMBL" id="GAM61612.1"/>
    </source>
</evidence>
<dbReference type="InterPro" id="IPR018323">
    <property type="entry name" value="OM_lipoprot_carrier_LolA_Pbac"/>
</dbReference>
<dbReference type="Gene3D" id="2.50.20.10">
    <property type="entry name" value="Lipoprotein localisation LolA/LolB/LppX"/>
    <property type="match status" value="1"/>
</dbReference>
<keyword evidence="11" id="KW-0449">Lipoprotein</keyword>
<dbReference type="NCBIfam" id="TIGR00547">
    <property type="entry name" value="lolA"/>
    <property type="match status" value="1"/>
</dbReference>
<dbReference type="SUPFAM" id="SSF89392">
    <property type="entry name" value="Prokaryotic lipoproteins and lipoprotein localization factors"/>
    <property type="match status" value="1"/>
</dbReference>
<dbReference type="GO" id="GO:0044874">
    <property type="term" value="P:lipoprotein localization to outer membrane"/>
    <property type="evidence" value="ECO:0007669"/>
    <property type="project" value="UniProtKB-UniRule"/>
</dbReference>
<reference evidence="11 12" key="2">
    <citation type="submission" date="2015-01" db="EMBL/GenBank/DDBJ databases">
        <authorList>
            <consortium name="NBRP consortium"/>
            <person name="Sawabe T."/>
            <person name="Meirelles P."/>
            <person name="Feng G."/>
            <person name="Sayaka M."/>
            <person name="Hattori M."/>
            <person name="Ohkuma M."/>
        </authorList>
    </citation>
    <scope>NUCLEOTIDE SEQUENCE [LARGE SCALE GENOMIC DNA]</scope>
    <source>
        <strain evidence="11 12">JCM19232</strain>
    </source>
</reference>
<comment type="subunit">
    <text evidence="3 10">Monomer.</text>
</comment>
<keyword evidence="9 10" id="KW-0143">Chaperone</keyword>
<keyword evidence="8 10" id="KW-0653">Protein transport</keyword>
<evidence type="ECO:0000256" key="1">
    <source>
        <dbReference type="ARBA" id="ARBA00004418"/>
    </source>
</evidence>
<dbReference type="GO" id="GO:0030288">
    <property type="term" value="C:outer membrane-bounded periplasmic space"/>
    <property type="evidence" value="ECO:0007669"/>
    <property type="project" value="TreeGrafter"/>
</dbReference>
<keyword evidence="6 10" id="KW-0732">Signal</keyword>
<dbReference type="InterPro" id="IPR029046">
    <property type="entry name" value="LolA/LolB/LppX"/>
</dbReference>
<dbReference type="PANTHER" id="PTHR35869:SF1">
    <property type="entry name" value="OUTER-MEMBRANE LIPOPROTEIN CARRIER PROTEIN"/>
    <property type="match status" value="1"/>
</dbReference>
<comment type="caution">
    <text evidence="11">The sequence shown here is derived from an EMBL/GenBank/DDBJ whole genome shotgun (WGS) entry which is preliminary data.</text>
</comment>
<comment type="function">
    <text evidence="10">Participates in the translocation of lipoproteins from the inner membrane to the outer membrane. Only forms a complex with a lipoprotein if the residue after the N-terminal Cys is not an aspartate (The Asp acts as a targeting signal to indicate that the lipoprotein should stay in the inner membrane).</text>
</comment>
<evidence type="ECO:0000256" key="8">
    <source>
        <dbReference type="ARBA" id="ARBA00022927"/>
    </source>
</evidence>
<dbReference type="GO" id="GO:0042953">
    <property type="term" value="P:lipoprotein transport"/>
    <property type="evidence" value="ECO:0007669"/>
    <property type="project" value="InterPro"/>
</dbReference>
<dbReference type="Pfam" id="PF03548">
    <property type="entry name" value="LolA"/>
    <property type="match status" value="1"/>
</dbReference>
<evidence type="ECO:0000256" key="9">
    <source>
        <dbReference type="ARBA" id="ARBA00023186"/>
    </source>
</evidence>
<feature type="signal peptide" evidence="10">
    <location>
        <begin position="1"/>
        <end position="18"/>
    </location>
</feature>
<evidence type="ECO:0000256" key="6">
    <source>
        <dbReference type="ARBA" id="ARBA00022729"/>
    </source>
</evidence>
<evidence type="ECO:0000256" key="10">
    <source>
        <dbReference type="HAMAP-Rule" id="MF_00240"/>
    </source>
</evidence>
<evidence type="ECO:0000256" key="3">
    <source>
        <dbReference type="ARBA" id="ARBA00011245"/>
    </source>
</evidence>
<evidence type="ECO:0000256" key="4">
    <source>
        <dbReference type="ARBA" id="ARBA00014035"/>
    </source>
</evidence>
<name>A0A0B8PAJ3_9VIBR</name>
<evidence type="ECO:0000256" key="5">
    <source>
        <dbReference type="ARBA" id="ARBA00022448"/>
    </source>
</evidence>
<dbReference type="Proteomes" id="UP000031670">
    <property type="component" value="Unassembled WGS sequence"/>
</dbReference>
<gene>
    <name evidence="10" type="primary">lolA</name>
    <name evidence="11" type="ORF">JCM19232_5913</name>
</gene>
<reference evidence="11 12" key="1">
    <citation type="submission" date="2015-01" db="EMBL/GenBank/DDBJ databases">
        <title>Vibrio sp. C5 JCM 19232 whole genome shotgun sequence.</title>
        <authorList>
            <person name="Sawabe T."/>
            <person name="Meirelles P."/>
            <person name="Feng G."/>
            <person name="Sayaka M."/>
            <person name="Hattori M."/>
            <person name="Ohkuma M."/>
        </authorList>
    </citation>
    <scope>NUCLEOTIDE SEQUENCE [LARGE SCALE GENOMIC DNA]</scope>
    <source>
        <strain evidence="11 12">JCM19232</strain>
    </source>
</reference>
<dbReference type="HAMAP" id="MF_00240">
    <property type="entry name" value="LolA"/>
    <property type="match status" value="1"/>
</dbReference>
<evidence type="ECO:0000313" key="12">
    <source>
        <dbReference type="Proteomes" id="UP000031670"/>
    </source>
</evidence>
<keyword evidence="7 10" id="KW-0574">Periplasm</keyword>
<evidence type="ECO:0000256" key="7">
    <source>
        <dbReference type="ARBA" id="ARBA00022764"/>
    </source>
</evidence>